<dbReference type="Gene3D" id="1.10.287.80">
    <property type="entry name" value="ATP synthase, gamma subunit, helix hairpin domain"/>
    <property type="match status" value="1"/>
</dbReference>
<dbReference type="PANTHER" id="PTHR11693">
    <property type="entry name" value="ATP SYNTHASE GAMMA CHAIN"/>
    <property type="match status" value="1"/>
</dbReference>
<evidence type="ECO:0000256" key="6">
    <source>
        <dbReference type="ARBA" id="ARBA00023136"/>
    </source>
</evidence>
<dbReference type="InterPro" id="IPR035968">
    <property type="entry name" value="ATP_synth_F1_ATPase_gsu"/>
</dbReference>
<evidence type="ECO:0000256" key="5">
    <source>
        <dbReference type="ARBA" id="ARBA00023065"/>
    </source>
</evidence>
<dbReference type="InterPro" id="IPR000131">
    <property type="entry name" value="ATP_synth_F1_gsu"/>
</dbReference>
<proteinExistence type="inferred from homology"/>
<name>A0A921YNZ1_MANSE</name>
<evidence type="ECO:0000256" key="3">
    <source>
        <dbReference type="ARBA" id="ARBA00022448"/>
    </source>
</evidence>
<comment type="caution">
    <text evidence="10">The sequence shown here is derived from an EMBL/GenBank/DDBJ whole genome shotgun (WGS) entry which is preliminary data.</text>
</comment>
<evidence type="ECO:0000313" key="10">
    <source>
        <dbReference type="EMBL" id="KAG6442785.1"/>
    </source>
</evidence>
<gene>
    <name evidence="10" type="ORF">O3G_MSEX002529</name>
</gene>
<dbReference type="SUPFAM" id="SSF52943">
    <property type="entry name" value="ATP synthase (F1-ATPase), gamma subunit"/>
    <property type="match status" value="1"/>
</dbReference>
<organism evidence="10 11">
    <name type="scientific">Manduca sexta</name>
    <name type="common">Tobacco hawkmoth</name>
    <name type="synonym">Tobacco hornworm</name>
    <dbReference type="NCBI Taxonomy" id="7130"/>
    <lineage>
        <taxon>Eukaryota</taxon>
        <taxon>Metazoa</taxon>
        <taxon>Ecdysozoa</taxon>
        <taxon>Arthropoda</taxon>
        <taxon>Hexapoda</taxon>
        <taxon>Insecta</taxon>
        <taxon>Pterygota</taxon>
        <taxon>Neoptera</taxon>
        <taxon>Endopterygota</taxon>
        <taxon>Lepidoptera</taxon>
        <taxon>Glossata</taxon>
        <taxon>Ditrysia</taxon>
        <taxon>Bombycoidea</taxon>
        <taxon>Sphingidae</taxon>
        <taxon>Sphinginae</taxon>
        <taxon>Sphingini</taxon>
        <taxon>Manduca</taxon>
    </lineage>
</organism>
<evidence type="ECO:0000256" key="1">
    <source>
        <dbReference type="ARBA" id="ARBA00004170"/>
    </source>
</evidence>
<keyword evidence="8 9" id="KW-0066">ATP synthesis</keyword>
<dbReference type="NCBIfam" id="TIGR01146">
    <property type="entry name" value="ATPsyn_F1gamma"/>
    <property type="match status" value="1"/>
</dbReference>
<dbReference type="CDD" id="cd12151">
    <property type="entry name" value="F1-ATPase_gamma"/>
    <property type="match status" value="1"/>
</dbReference>
<comment type="subcellular location">
    <subcellularLocation>
        <location evidence="1">Membrane</location>
        <topology evidence="1">Peripheral membrane protein</topology>
    </subcellularLocation>
</comment>
<dbReference type="InterPro" id="IPR023632">
    <property type="entry name" value="ATP_synth_F1_gsu_CS"/>
</dbReference>
<evidence type="ECO:0000256" key="9">
    <source>
        <dbReference type="RuleBase" id="RU004001"/>
    </source>
</evidence>
<keyword evidence="4 9" id="KW-0375">Hydrogen ion transport</keyword>
<evidence type="ECO:0000313" key="11">
    <source>
        <dbReference type="Proteomes" id="UP000791440"/>
    </source>
</evidence>
<dbReference type="GO" id="GO:0046933">
    <property type="term" value="F:proton-transporting ATP synthase activity, rotational mechanism"/>
    <property type="evidence" value="ECO:0007669"/>
    <property type="project" value="InterPro"/>
</dbReference>
<keyword evidence="11" id="KW-1185">Reference proteome</keyword>
<comment type="similarity">
    <text evidence="2 9">Belongs to the ATPase gamma chain family.</text>
</comment>
<reference evidence="10" key="2">
    <citation type="submission" date="2020-12" db="EMBL/GenBank/DDBJ databases">
        <authorList>
            <person name="Kanost M."/>
        </authorList>
    </citation>
    <scope>NUCLEOTIDE SEQUENCE</scope>
</reference>
<evidence type="ECO:0000256" key="7">
    <source>
        <dbReference type="ARBA" id="ARBA00023196"/>
    </source>
</evidence>
<dbReference type="AlphaFoldDB" id="A0A921YNZ1"/>
<sequence length="307" mass="34748">MVQLLKHIVIRLKSIKSIKKITKTMKMVSASKFTRAERELEAARPFGYGPRKFYEGTKLVKGNVDAEEFALYSKEDIPKKTAHRLQLIERPEDKGKKIKKIHVAVTSDRGLCGGVHTGIARRIRRELKNAEPEINKLVCIGEKARGMLYRTFPQSMLISIKDIGRVPPVFYDAALVAAAIAESGYLYDVGEIFYNKYFSPVKYELYVIPFFNKVRIETAPNMHAFDEVDDEELTCYLEWTLAALLFFAIKESAAAEQSSRMSAMDNATKNADDMTDHLTLVFNRTRQAVITRELTEIISGAAALKNV</sequence>
<evidence type="ECO:0000256" key="8">
    <source>
        <dbReference type="ARBA" id="ARBA00023310"/>
    </source>
</evidence>
<dbReference type="FunFam" id="1.10.287.80:FF:000001">
    <property type="entry name" value="ATP synthase gamma chain"/>
    <property type="match status" value="1"/>
</dbReference>
<dbReference type="Pfam" id="PF00231">
    <property type="entry name" value="ATP-synt"/>
    <property type="match status" value="1"/>
</dbReference>
<dbReference type="PIRSF" id="PIRSF039089">
    <property type="entry name" value="ATP_synthase_gamma"/>
    <property type="match status" value="1"/>
</dbReference>
<dbReference type="PROSITE" id="PS00153">
    <property type="entry name" value="ATPASE_GAMMA"/>
    <property type="match status" value="1"/>
</dbReference>
<accession>A0A921YNZ1</accession>
<dbReference type="PANTHER" id="PTHR11693:SF22">
    <property type="entry name" value="ATP SYNTHASE SUBUNIT GAMMA, MITOCHONDRIAL"/>
    <property type="match status" value="1"/>
</dbReference>
<protein>
    <recommendedName>
        <fullName evidence="9">ATP synthase subunit gamma</fullName>
    </recommendedName>
</protein>
<dbReference type="Gene3D" id="3.40.1380.10">
    <property type="match status" value="1"/>
</dbReference>
<evidence type="ECO:0000256" key="2">
    <source>
        <dbReference type="ARBA" id="ARBA00007681"/>
    </source>
</evidence>
<dbReference type="EMBL" id="JH668296">
    <property type="protein sequence ID" value="KAG6442785.1"/>
    <property type="molecule type" value="Genomic_DNA"/>
</dbReference>
<keyword evidence="6" id="KW-0472">Membrane</keyword>
<reference evidence="10" key="1">
    <citation type="journal article" date="2016" name="Insect Biochem. Mol. Biol.">
        <title>Multifaceted biological insights from a draft genome sequence of the tobacco hornworm moth, Manduca sexta.</title>
        <authorList>
            <person name="Kanost M.R."/>
            <person name="Arrese E.L."/>
            <person name="Cao X."/>
            <person name="Chen Y.R."/>
            <person name="Chellapilla S."/>
            <person name="Goldsmith M.R."/>
            <person name="Grosse-Wilde E."/>
            <person name="Heckel D.G."/>
            <person name="Herndon N."/>
            <person name="Jiang H."/>
            <person name="Papanicolaou A."/>
            <person name="Qu J."/>
            <person name="Soulages J.L."/>
            <person name="Vogel H."/>
            <person name="Walters J."/>
            <person name="Waterhouse R.M."/>
            <person name="Ahn S.J."/>
            <person name="Almeida F.C."/>
            <person name="An C."/>
            <person name="Aqrawi P."/>
            <person name="Bretschneider A."/>
            <person name="Bryant W.B."/>
            <person name="Bucks S."/>
            <person name="Chao H."/>
            <person name="Chevignon G."/>
            <person name="Christen J.M."/>
            <person name="Clarke D.F."/>
            <person name="Dittmer N.T."/>
            <person name="Ferguson L.C.F."/>
            <person name="Garavelou S."/>
            <person name="Gordon K.H.J."/>
            <person name="Gunaratna R.T."/>
            <person name="Han Y."/>
            <person name="Hauser F."/>
            <person name="He Y."/>
            <person name="Heidel-Fischer H."/>
            <person name="Hirsh A."/>
            <person name="Hu Y."/>
            <person name="Jiang H."/>
            <person name="Kalra D."/>
            <person name="Klinner C."/>
            <person name="Konig C."/>
            <person name="Kovar C."/>
            <person name="Kroll A.R."/>
            <person name="Kuwar S.S."/>
            <person name="Lee S.L."/>
            <person name="Lehman R."/>
            <person name="Li K."/>
            <person name="Li Z."/>
            <person name="Liang H."/>
            <person name="Lovelace S."/>
            <person name="Lu Z."/>
            <person name="Mansfield J.H."/>
            <person name="McCulloch K.J."/>
            <person name="Mathew T."/>
            <person name="Morton B."/>
            <person name="Muzny D.M."/>
            <person name="Neunemann D."/>
            <person name="Ongeri F."/>
            <person name="Pauchet Y."/>
            <person name="Pu L.L."/>
            <person name="Pyrousis I."/>
            <person name="Rao X.J."/>
            <person name="Redding A."/>
            <person name="Roesel C."/>
            <person name="Sanchez-Gracia A."/>
            <person name="Schaack S."/>
            <person name="Shukla A."/>
            <person name="Tetreau G."/>
            <person name="Wang Y."/>
            <person name="Xiong G.H."/>
            <person name="Traut W."/>
            <person name="Walsh T.K."/>
            <person name="Worley K.C."/>
            <person name="Wu D."/>
            <person name="Wu W."/>
            <person name="Wu Y.Q."/>
            <person name="Zhang X."/>
            <person name="Zou Z."/>
            <person name="Zucker H."/>
            <person name="Briscoe A.D."/>
            <person name="Burmester T."/>
            <person name="Clem R.J."/>
            <person name="Feyereisen R."/>
            <person name="Grimmelikhuijzen C.J.P."/>
            <person name="Hamodrakas S.J."/>
            <person name="Hansson B.S."/>
            <person name="Huguet E."/>
            <person name="Jermiin L.S."/>
            <person name="Lan Q."/>
            <person name="Lehman H.K."/>
            <person name="Lorenzen M."/>
            <person name="Merzendorfer H."/>
            <person name="Michalopoulos I."/>
            <person name="Morton D.B."/>
            <person name="Muthukrishnan S."/>
            <person name="Oakeshott J.G."/>
            <person name="Palmer W."/>
            <person name="Park Y."/>
            <person name="Passarelli A.L."/>
            <person name="Rozas J."/>
            <person name="Schwartz L.M."/>
            <person name="Smith W."/>
            <person name="Southgate A."/>
            <person name="Vilcinskas A."/>
            <person name="Vogt R."/>
            <person name="Wang P."/>
            <person name="Werren J."/>
            <person name="Yu X.Q."/>
            <person name="Zhou J.J."/>
            <person name="Brown S.J."/>
            <person name="Scherer S.E."/>
            <person name="Richards S."/>
            <person name="Blissard G.W."/>
        </authorList>
    </citation>
    <scope>NUCLEOTIDE SEQUENCE</scope>
</reference>
<comment type="subunit">
    <text evidence="9">F-type ATPases have 2 components, CF(1) - the catalytic core - and CF(0) - the membrane proton channel. CF(1) and CF(0) have multiple subunits.</text>
</comment>
<dbReference type="GO" id="GO:0005739">
    <property type="term" value="C:mitochondrion"/>
    <property type="evidence" value="ECO:0007669"/>
    <property type="project" value="UniProtKB-ARBA"/>
</dbReference>
<keyword evidence="5 9" id="KW-0406">Ion transport</keyword>
<keyword evidence="7 9" id="KW-0139">CF(1)</keyword>
<dbReference type="PRINTS" id="PR00126">
    <property type="entry name" value="ATPASEGAMMA"/>
</dbReference>
<evidence type="ECO:0000256" key="4">
    <source>
        <dbReference type="ARBA" id="ARBA00022781"/>
    </source>
</evidence>
<keyword evidence="3 9" id="KW-0813">Transport</keyword>
<dbReference type="GO" id="GO:0045259">
    <property type="term" value="C:proton-transporting ATP synthase complex"/>
    <property type="evidence" value="ECO:0007669"/>
    <property type="project" value="UniProtKB-KW"/>
</dbReference>
<dbReference type="Proteomes" id="UP000791440">
    <property type="component" value="Unassembled WGS sequence"/>
</dbReference>
<dbReference type="OrthoDB" id="239812at2759"/>